<evidence type="ECO:0000313" key="2">
    <source>
        <dbReference type="Proteomes" id="UP000030762"/>
    </source>
</evidence>
<dbReference type="Proteomes" id="UP000030762">
    <property type="component" value="Unassembled WGS sequence"/>
</dbReference>
<dbReference type="OMA" id="SAIPWLE"/>
<dbReference type="AlphaFoldDB" id="T0RDY0"/>
<dbReference type="VEuPathDB" id="FungiDB:SDRG_14416"/>
<evidence type="ECO:0000313" key="1">
    <source>
        <dbReference type="EMBL" id="EQC27832.1"/>
    </source>
</evidence>
<dbReference type="InterPro" id="IPR011990">
    <property type="entry name" value="TPR-like_helical_dom_sf"/>
</dbReference>
<reference evidence="1 2" key="1">
    <citation type="submission" date="2012-04" db="EMBL/GenBank/DDBJ databases">
        <title>The Genome Sequence of Saprolegnia declina VS20.</title>
        <authorList>
            <consortium name="The Broad Institute Genome Sequencing Platform"/>
            <person name="Russ C."/>
            <person name="Nusbaum C."/>
            <person name="Tyler B."/>
            <person name="van West P."/>
            <person name="Dieguez-Uribeondo J."/>
            <person name="de Bruijn I."/>
            <person name="Tripathy S."/>
            <person name="Jiang R."/>
            <person name="Young S.K."/>
            <person name="Zeng Q."/>
            <person name="Gargeya S."/>
            <person name="Fitzgerald M."/>
            <person name="Haas B."/>
            <person name="Abouelleil A."/>
            <person name="Alvarado L."/>
            <person name="Arachchi H.M."/>
            <person name="Berlin A."/>
            <person name="Chapman S.B."/>
            <person name="Goldberg J."/>
            <person name="Griggs A."/>
            <person name="Gujja S."/>
            <person name="Hansen M."/>
            <person name="Howarth C."/>
            <person name="Imamovic A."/>
            <person name="Larimer J."/>
            <person name="McCowen C."/>
            <person name="Montmayeur A."/>
            <person name="Murphy C."/>
            <person name="Neiman D."/>
            <person name="Pearson M."/>
            <person name="Priest M."/>
            <person name="Roberts A."/>
            <person name="Saif S."/>
            <person name="Shea T."/>
            <person name="Sisk P."/>
            <person name="Sykes S."/>
            <person name="Wortman J."/>
            <person name="Nusbaum C."/>
            <person name="Birren B."/>
        </authorList>
    </citation>
    <scope>NUCLEOTIDE SEQUENCE [LARGE SCALE GENOMIC DNA]</scope>
    <source>
        <strain evidence="1 2">VS20</strain>
    </source>
</reference>
<dbReference type="GeneID" id="19955143"/>
<accession>T0RDY0</accession>
<name>T0RDY0_SAPDV</name>
<dbReference type="Gene3D" id="1.25.40.10">
    <property type="entry name" value="Tetratricopeptide repeat domain"/>
    <property type="match status" value="1"/>
</dbReference>
<gene>
    <name evidence="1" type="ORF">SDRG_14416</name>
</gene>
<dbReference type="RefSeq" id="XP_008618762.1">
    <property type="nucleotide sequence ID" value="XM_008620540.1"/>
</dbReference>
<organism evidence="1 2">
    <name type="scientific">Saprolegnia diclina (strain VS20)</name>
    <dbReference type="NCBI Taxonomy" id="1156394"/>
    <lineage>
        <taxon>Eukaryota</taxon>
        <taxon>Sar</taxon>
        <taxon>Stramenopiles</taxon>
        <taxon>Oomycota</taxon>
        <taxon>Saprolegniomycetes</taxon>
        <taxon>Saprolegniales</taxon>
        <taxon>Saprolegniaceae</taxon>
        <taxon>Saprolegnia</taxon>
    </lineage>
</organism>
<dbReference type="eggNOG" id="ENOG502RNUC">
    <property type="taxonomic scope" value="Eukaryota"/>
</dbReference>
<dbReference type="OrthoDB" id="288590at2759"/>
<keyword evidence="2" id="KW-1185">Reference proteome</keyword>
<dbReference type="SUPFAM" id="SSF48452">
    <property type="entry name" value="TPR-like"/>
    <property type="match status" value="1"/>
</dbReference>
<proteinExistence type="predicted"/>
<dbReference type="STRING" id="1156394.T0RDY0"/>
<dbReference type="EMBL" id="JH767202">
    <property type="protein sequence ID" value="EQC27832.1"/>
    <property type="molecule type" value="Genomic_DNA"/>
</dbReference>
<dbReference type="InParanoid" id="T0RDY0"/>
<protein>
    <submittedName>
        <fullName evidence="1">Uncharacterized protein</fullName>
    </submittedName>
</protein>
<sequence length="439" mass="48601">MPVCRRTPPAKRAENDYLIKNSSNVTSQGGEDGALERVFSRLDEHEGRSSGAGRWCVEFGAWDASTFPTRGSFCTKRAGTARSSKPTFLEMQTMYAPFPGVACVNQFGTFDGHDSLEAILARHEVPLDVNLVSIAIDGADYHIWESLRTYAPKVAVIEFNPTILNNVAFIQDKDMSIYQSSSLAALIELGKTKFLQLGYELVSTTTFNGVFVKREFYDLFGIADNAIDKMHDVSMGTEFSQLYDGTLKITGVKKLLWKKQPILEKDIHVLPPSERKFPLSPPTAPLEAAIAAADALFTAASTPATHFLDLAQQWSYHVTYPHPDLQRLAGYALARAPDDCATVAAVFEIYLDHARALFTKNEPSSAIPWLEEALYLRVSLAALKAPMMALLGEAFIRSHDYAKAELWLQTAHALDPAAKTTLKSLVPQLFQTTIRMIIF</sequence>